<dbReference type="SUPFAM" id="SSF57095">
    <property type="entry name" value="Scorpion toxin-like"/>
    <property type="match status" value="1"/>
</dbReference>
<dbReference type="EMBL" id="CM027683">
    <property type="protein sequence ID" value="KAG0532130.1"/>
    <property type="molecule type" value="Genomic_DNA"/>
</dbReference>
<dbReference type="Pfam" id="PF00304">
    <property type="entry name" value="Gamma-thionin"/>
    <property type="match status" value="1"/>
</dbReference>
<feature type="domain" description="Knottins-like" evidence="2">
    <location>
        <begin position="36"/>
        <end position="81"/>
    </location>
</feature>
<protein>
    <recommendedName>
        <fullName evidence="2">Knottins-like domain-containing protein</fullName>
    </recommendedName>
</protein>
<dbReference type="AlphaFoldDB" id="A0A921R2S8"/>
<dbReference type="InterPro" id="IPR036574">
    <property type="entry name" value="Scorpion_toxin-like_sf"/>
</dbReference>
<dbReference type="Gene3D" id="3.30.30.10">
    <property type="entry name" value="Knottin, scorpion toxin-like"/>
    <property type="match status" value="1"/>
</dbReference>
<organism evidence="3 4">
    <name type="scientific">Sorghum bicolor</name>
    <name type="common">Sorghum</name>
    <name type="synonym">Sorghum vulgare</name>
    <dbReference type="NCBI Taxonomy" id="4558"/>
    <lineage>
        <taxon>Eukaryota</taxon>
        <taxon>Viridiplantae</taxon>
        <taxon>Streptophyta</taxon>
        <taxon>Embryophyta</taxon>
        <taxon>Tracheophyta</taxon>
        <taxon>Spermatophyta</taxon>
        <taxon>Magnoliopsida</taxon>
        <taxon>Liliopsida</taxon>
        <taxon>Poales</taxon>
        <taxon>Poaceae</taxon>
        <taxon>PACMAD clade</taxon>
        <taxon>Panicoideae</taxon>
        <taxon>Andropogonodae</taxon>
        <taxon>Andropogoneae</taxon>
        <taxon>Sorghinae</taxon>
        <taxon>Sorghum</taxon>
    </lineage>
</organism>
<name>A0A921R2S8_SORBI</name>
<gene>
    <name evidence="3" type="ORF">BDA96_04G082000</name>
</gene>
<dbReference type="InterPro" id="IPR003614">
    <property type="entry name" value="Knottins"/>
</dbReference>
<sequence length="95" mass="9974">MAPSKKNLSAIMLLIVIVAAVCSMPACTQSCPNLPLCGHLSGNYHGPCIGDDGCSDVCKDESFDNFCGACDWFKCYCYTACSSEIVAVASAPIQP</sequence>
<feature type="chain" id="PRO_5037288526" description="Knottins-like domain-containing protein" evidence="1">
    <location>
        <begin position="24"/>
        <end position="95"/>
    </location>
</feature>
<feature type="signal peptide" evidence="1">
    <location>
        <begin position="1"/>
        <end position="23"/>
    </location>
</feature>
<accession>A0A921R2S8</accession>
<dbReference type="Proteomes" id="UP000807115">
    <property type="component" value="Chromosome 4"/>
</dbReference>
<evidence type="ECO:0000259" key="2">
    <source>
        <dbReference type="Pfam" id="PF00304"/>
    </source>
</evidence>
<keyword evidence="1" id="KW-0732">Signal</keyword>
<reference evidence="3" key="1">
    <citation type="journal article" date="2019" name="BMC Genomics">
        <title>A new reference genome for Sorghum bicolor reveals high levels of sequence similarity between sweet and grain genotypes: implications for the genetics of sugar metabolism.</title>
        <authorList>
            <person name="Cooper E.A."/>
            <person name="Brenton Z.W."/>
            <person name="Flinn B.S."/>
            <person name="Jenkins J."/>
            <person name="Shu S."/>
            <person name="Flowers D."/>
            <person name="Luo F."/>
            <person name="Wang Y."/>
            <person name="Xia P."/>
            <person name="Barry K."/>
            <person name="Daum C."/>
            <person name="Lipzen A."/>
            <person name="Yoshinaga Y."/>
            <person name="Schmutz J."/>
            <person name="Saski C."/>
            <person name="Vermerris W."/>
            <person name="Kresovich S."/>
        </authorList>
    </citation>
    <scope>NUCLEOTIDE SEQUENCE</scope>
</reference>
<evidence type="ECO:0000256" key="1">
    <source>
        <dbReference type="SAM" id="SignalP"/>
    </source>
</evidence>
<evidence type="ECO:0000313" key="3">
    <source>
        <dbReference type="EMBL" id="KAG0532130.1"/>
    </source>
</evidence>
<evidence type="ECO:0000313" key="4">
    <source>
        <dbReference type="Proteomes" id="UP000807115"/>
    </source>
</evidence>
<reference evidence="3" key="2">
    <citation type="submission" date="2020-10" db="EMBL/GenBank/DDBJ databases">
        <authorList>
            <person name="Cooper E.A."/>
            <person name="Brenton Z.W."/>
            <person name="Flinn B.S."/>
            <person name="Jenkins J."/>
            <person name="Shu S."/>
            <person name="Flowers D."/>
            <person name="Luo F."/>
            <person name="Wang Y."/>
            <person name="Xia P."/>
            <person name="Barry K."/>
            <person name="Daum C."/>
            <person name="Lipzen A."/>
            <person name="Yoshinaga Y."/>
            <person name="Schmutz J."/>
            <person name="Saski C."/>
            <person name="Vermerris W."/>
            <person name="Kresovich S."/>
        </authorList>
    </citation>
    <scope>NUCLEOTIDE SEQUENCE</scope>
</reference>
<comment type="caution">
    <text evidence="3">The sequence shown here is derived from an EMBL/GenBank/DDBJ whole genome shotgun (WGS) entry which is preliminary data.</text>
</comment>
<proteinExistence type="predicted"/>